<dbReference type="Pfam" id="PF07686">
    <property type="entry name" value="V-set"/>
    <property type="match status" value="1"/>
</dbReference>
<evidence type="ECO:0000256" key="5">
    <source>
        <dbReference type="ARBA" id="ARBA00022989"/>
    </source>
</evidence>
<dbReference type="GO" id="GO:0007098">
    <property type="term" value="P:centrosome cycle"/>
    <property type="evidence" value="ECO:0007669"/>
    <property type="project" value="TreeGrafter"/>
</dbReference>
<dbReference type="SUPFAM" id="SSF48726">
    <property type="entry name" value="Immunoglobulin"/>
    <property type="match status" value="3"/>
</dbReference>
<dbReference type="PANTHER" id="PTHR44888:SF1">
    <property type="entry name" value="HEPACAM FAMILY MEMBER 2"/>
    <property type="match status" value="1"/>
</dbReference>
<dbReference type="GO" id="GO:0005819">
    <property type="term" value="C:spindle"/>
    <property type="evidence" value="ECO:0007669"/>
    <property type="project" value="TreeGrafter"/>
</dbReference>
<name>A0A6I9YMJ2_9SAUR</name>
<evidence type="ECO:0000313" key="15">
    <source>
        <dbReference type="Proteomes" id="UP000504617"/>
    </source>
</evidence>
<organism evidence="15 16">
    <name type="scientific">Thamnophis sirtalis</name>
    <dbReference type="NCBI Taxonomy" id="35019"/>
    <lineage>
        <taxon>Eukaryota</taxon>
        <taxon>Metazoa</taxon>
        <taxon>Chordata</taxon>
        <taxon>Craniata</taxon>
        <taxon>Vertebrata</taxon>
        <taxon>Euteleostomi</taxon>
        <taxon>Lepidosauria</taxon>
        <taxon>Squamata</taxon>
        <taxon>Bifurcata</taxon>
        <taxon>Unidentata</taxon>
        <taxon>Episquamata</taxon>
        <taxon>Toxicofera</taxon>
        <taxon>Serpentes</taxon>
        <taxon>Colubroidea</taxon>
        <taxon>Colubridae</taxon>
        <taxon>Natricinae</taxon>
        <taxon>Thamnophis</taxon>
    </lineage>
</organism>
<evidence type="ECO:0000256" key="12">
    <source>
        <dbReference type="SAM" id="Phobius"/>
    </source>
</evidence>
<evidence type="ECO:0000256" key="7">
    <source>
        <dbReference type="ARBA" id="ARBA00023157"/>
    </source>
</evidence>
<keyword evidence="6 12" id="KW-0472">Membrane</keyword>
<dbReference type="OrthoDB" id="9872799at2759"/>
<keyword evidence="4 13" id="KW-0732">Signal</keyword>
<dbReference type="GO" id="GO:0005794">
    <property type="term" value="C:Golgi apparatus"/>
    <property type="evidence" value="ECO:0007669"/>
    <property type="project" value="TreeGrafter"/>
</dbReference>
<dbReference type="AlphaFoldDB" id="A0A6I9YMJ2"/>
<feature type="signal peptide" evidence="13">
    <location>
        <begin position="1"/>
        <end position="31"/>
    </location>
</feature>
<proteinExistence type="predicted"/>
<dbReference type="GO" id="GO:0030496">
    <property type="term" value="C:midbody"/>
    <property type="evidence" value="ECO:0007669"/>
    <property type="project" value="TreeGrafter"/>
</dbReference>
<evidence type="ECO:0000256" key="1">
    <source>
        <dbReference type="ARBA" id="ARBA00004496"/>
    </source>
</evidence>
<feature type="chain" id="PRO_5026829500" evidence="13">
    <location>
        <begin position="32"/>
        <end position="466"/>
    </location>
</feature>
<dbReference type="CTD" id="253012"/>
<dbReference type="GO" id="GO:0005813">
    <property type="term" value="C:centrosome"/>
    <property type="evidence" value="ECO:0007669"/>
    <property type="project" value="TreeGrafter"/>
</dbReference>
<dbReference type="RefSeq" id="XP_013925613.1">
    <property type="nucleotide sequence ID" value="XM_014070138.1"/>
</dbReference>
<evidence type="ECO:0000259" key="14">
    <source>
        <dbReference type="PROSITE" id="PS50835"/>
    </source>
</evidence>
<dbReference type="InterPro" id="IPR036179">
    <property type="entry name" value="Ig-like_dom_sf"/>
</dbReference>
<evidence type="ECO:0000256" key="13">
    <source>
        <dbReference type="SAM" id="SignalP"/>
    </source>
</evidence>
<gene>
    <name evidence="16" type="primary">HEPACAM2</name>
</gene>
<protein>
    <submittedName>
        <fullName evidence="16">HEPACAM family member 2 isoform X1</fullName>
    </submittedName>
</protein>
<keyword evidence="15" id="KW-1185">Reference proteome</keyword>
<dbReference type="Pfam" id="PF13927">
    <property type="entry name" value="Ig_3"/>
    <property type="match status" value="1"/>
</dbReference>
<dbReference type="InterPro" id="IPR003598">
    <property type="entry name" value="Ig_sub2"/>
</dbReference>
<evidence type="ECO:0000256" key="6">
    <source>
        <dbReference type="ARBA" id="ARBA00023136"/>
    </source>
</evidence>
<evidence type="ECO:0000256" key="3">
    <source>
        <dbReference type="ARBA" id="ARBA00022692"/>
    </source>
</evidence>
<dbReference type="Gene3D" id="2.60.40.10">
    <property type="entry name" value="Immunoglobulins"/>
    <property type="match status" value="3"/>
</dbReference>
<keyword evidence="2" id="KW-0963">Cytoplasm</keyword>
<feature type="domain" description="Ig-like" evidence="14">
    <location>
        <begin position="149"/>
        <end position="235"/>
    </location>
</feature>
<dbReference type="Proteomes" id="UP000504617">
    <property type="component" value="Unplaced"/>
</dbReference>
<evidence type="ECO:0000256" key="11">
    <source>
        <dbReference type="ARBA" id="ARBA00046288"/>
    </source>
</evidence>
<dbReference type="PANTHER" id="PTHR44888">
    <property type="entry name" value="HEPACAM FAMILY MEMBER 2-RELATED"/>
    <property type="match status" value="1"/>
</dbReference>
<dbReference type="SMART" id="SM00408">
    <property type="entry name" value="IGc2"/>
    <property type="match status" value="2"/>
</dbReference>
<evidence type="ECO:0000313" key="16">
    <source>
        <dbReference type="RefSeq" id="XP_013925613.1"/>
    </source>
</evidence>
<evidence type="ECO:0000256" key="9">
    <source>
        <dbReference type="ARBA" id="ARBA00023306"/>
    </source>
</evidence>
<dbReference type="PROSITE" id="PS50835">
    <property type="entry name" value="IG_LIKE"/>
    <property type="match status" value="2"/>
</dbReference>
<evidence type="ECO:0000256" key="10">
    <source>
        <dbReference type="ARBA" id="ARBA00023319"/>
    </source>
</evidence>
<dbReference type="SMART" id="SM00409">
    <property type="entry name" value="IG"/>
    <property type="match status" value="3"/>
</dbReference>
<reference evidence="16" key="1">
    <citation type="submission" date="2025-08" db="UniProtKB">
        <authorList>
            <consortium name="RefSeq"/>
        </authorList>
    </citation>
    <scope>IDENTIFICATION</scope>
    <source>
        <tissue evidence="16">Skeletal muscle</tissue>
    </source>
</reference>
<dbReference type="GeneID" id="106551969"/>
<dbReference type="InterPro" id="IPR052280">
    <property type="entry name" value="HEPACAM_domain"/>
</dbReference>
<comment type="subcellular location">
    <subcellularLocation>
        <location evidence="1">Cytoplasm</location>
    </subcellularLocation>
    <subcellularLocation>
        <location evidence="11">Endomembrane system</location>
        <topology evidence="11">Single-pass type I membrane protein</topology>
    </subcellularLocation>
</comment>
<keyword evidence="3 12" id="KW-0812">Transmembrane</keyword>
<dbReference type="InterPro" id="IPR007110">
    <property type="entry name" value="Ig-like_dom"/>
</dbReference>
<sequence length="466" mass="52133">MALAQNKLLFNTMVCGLQIFVLCLLLGNSSALKMTIPSHRVNGIEGQPLRLEVVYNFNVAISDIQIIWLFEKPPTDPKYLLSSVNQSVVPDIQYRHKFTLLPPNASLLINSLHRSDEGNYIVKINIDGNETKSASEKIQVTVDVPLTKPVIYMEPSLGVVEKKGNITLKCMVEKGTRVVYQWMKNENPIDDSSNGSMTINKDTLSISPVFKEAIGNYSCLVTNPISAMKSDVFMPTIFYGPYGITINTAEGQKVGKVFTLDKGDAVQLYCSADSNPPNIYSWILKSNNSMYPLQYGRLLEIASEEVTQKTEYICTAYNNMTGTYDETHILVIVIPKGLDQPAQKGKHLSPLAVITGISVFLTVAICIFLLWKRFQPHKALQRKLRRRAPRIKARYRKGQSVTGHQSAGDDFGVYEFIEYTSSRGTPWPPRRRGAADSDVGQSQNTVTIYDVVQHVPEQNEEQQDDA</sequence>
<evidence type="ECO:0000256" key="2">
    <source>
        <dbReference type="ARBA" id="ARBA00022490"/>
    </source>
</evidence>
<accession>A0A6I9YMJ2</accession>
<feature type="domain" description="Ig-like" evidence="14">
    <location>
        <begin position="241"/>
        <end position="330"/>
    </location>
</feature>
<dbReference type="InterPro" id="IPR003599">
    <property type="entry name" value="Ig_sub"/>
</dbReference>
<dbReference type="InterPro" id="IPR013106">
    <property type="entry name" value="Ig_V-set"/>
</dbReference>
<feature type="transmembrane region" description="Helical" evidence="12">
    <location>
        <begin position="351"/>
        <end position="371"/>
    </location>
</feature>
<keyword evidence="8" id="KW-0325">Glycoprotein</keyword>
<dbReference type="InterPro" id="IPR013783">
    <property type="entry name" value="Ig-like_fold"/>
</dbReference>
<keyword evidence="5 12" id="KW-1133">Transmembrane helix</keyword>
<keyword evidence="7" id="KW-1015">Disulfide bond</keyword>
<evidence type="ECO:0000256" key="8">
    <source>
        <dbReference type="ARBA" id="ARBA00023180"/>
    </source>
</evidence>
<dbReference type="KEGG" id="tsr:106551969"/>
<keyword evidence="9" id="KW-0131">Cell cycle</keyword>
<keyword evidence="10" id="KW-0393">Immunoglobulin domain</keyword>
<evidence type="ECO:0000256" key="4">
    <source>
        <dbReference type="ARBA" id="ARBA00022729"/>
    </source>
</evidence>
<dbReference type="CDD" id="cd00096">
    <property type="entry name" value="Ig"/>
    <property type="match status" value="1"/>
</dbReference>